<feature type="domain" description="Protein kinase" evidence="35">
    <location>
        <begin position="49"/>
        <end position="304"/>
    </location>
</feature>
<dbReference type="InterPro" id="IPR002048">
    <property type="entry name" value="EF_hand_dom"/>
</dbReference>
<evidence type="ECO:0000256" key="28">
    <source>
        <dbReference type="ARBA" id="ARBA00025692"/>
    </source>
</evidence>
<gene>
    <name evidence="37" type="ORF">FGO68_gene3591</name>
</gene>
<protein>
    <recommendedName>
        <fullName evidence="32">Calcium-dependent protein kinase 1</fullName>
        <ecNumber evidence="7">2.7.11.1</ecNumber>
    </recommendedName>
</protein>
<evidence type="ECO:0000256" key="29">
    <source>
        <dbReference type="ARBA" id="ARBA00047899"/>
    </source>
</evidence>
<comment type="function">
    <text evidence="28">Plays a fundamental role in microtubule organizing center structure and function. Component of the infraciliary lattice (ICL) and the ciliary basal bodies.</text>
</comment>
<evidence type="ECO:0000313" key="38">
    <source>
        <dbReference type="Proteomes" id="UP000785679"/>
    </source>
</evidence>
<evidence type="ECO:0000256" key="23">
    <source>
        <dbReference type="ARBA" id="ARBA00023139"/>
    </source>
</evidence>
<evidence type="ECO:0000256" key="4">
    <source>
        <dbReference type="ARBA" id="ARBA00004342"/>
    </source>
</evidence>
<dbReference type="FunFam" id="1.10.510.10:FF:000398">
    <property type="entry name" value="Calcium-dependent protein kinase 1"/>
    <property type="match status" value="1"/>
</dbReference>
<dbReference type="GO" id="GO:0005886">
    <property type="term" value="C:plasma membrane"/>
    <property type="evidence" value="ECO:0007669"/>
    <property type="project" value="UniProtKB-SubCell"/>
</dbReference>
<keyword evidence="15" id="KW-0677">Repeat</keyword>
<dbReference type="InterPro" id="IPR050205">
    <property type="entry name" value="CDPK_Ser/Thr_kinases"/>
</dbReference>
<evidence type="ECO:0000256" key="32">
    <source>
        <dbReference type="ARBA" id="ARBA00068067"/>
    </source>
</evidence>
<comment type="caution">
    <text evidence="37">The sequence shown here is derived from an EMBL/GenBank/DDBJ whole genome shotgun (WGS) entry which is preliminary data.</text>
</comment>
<dbReference type="EMBL" id="RRYP01006755">
    <property type="protein sequence ID" value="TNV80972.1"/>
    <property type="molecule type" value="Genomic_DNA"/>
</dbReference>
<evidence type="ECO:0000256" key="21">
    <source>
        <dbReference type="ARBA" id="ARBA00022870"/>
    </source>
</evidence>
<comment type="catalytic activity">
    <reaction evidence="30">
        <text>L-seryl-[protein] + ATP = O-phospho-L-seryl-[protein] + ADP + H(+)</text>
        <dbReference type="Rhea" id="RHEA:17989"/>
        <dbReference type="Rhea" id="RHEA-COMP:9863"/>
        <dbReference type="Rhea" id="RHEA-COMP:11604"/>
        <dbReference type="ChEBI" id="CHEBI:15378"/>
        <dbReference type="ChEBI" id="CHEBI:29999"/>
        <dbReference type="ChEBI" id="CHEBI:30616"/>
        <dbReference type="ChEBI" id="CHEBI:83421"/>
        <dbReference type="ChEBI" id="CHEBI:456216"/>
        <dbReference type="EC" id="2.7.11.1"/>
    </reaction>
</comment>
<comment type="catalytic activity">
    <reaction evidence="29">
        <text>L-threonyl-[protein] + ATP = O-phospho-L-threonyl-[protein] + ADP + H(+)</text>
        <dbReference type="Rhea" id="RHEA:46608"/>
        <dbReference type="Rhea" id="RHEA-COMP:11060"/>
        <dbReference type="Rhea" id="RHEA-COMP:11605"/>
        <dbReference type="ChEBI" id="CHEBI:15378"/>
        <dbReference type="ChEBI" id="CHEBI:30013"/>
        <dbReference type="ChEBI" id="CHEBI:30616"/>
        <dbReference type="ChEBI" id="CHEBI:61977"/>
        <dbReference type="ChEBI" id="CHEBI:456216"/>
        <dbReference type="EC" id="2.7.11.1"/>
    </reaction>
</comment>
<dbReference type="GO" id="GO:0020005">
    <property type="term" value="C:symbiont-containing vacuole membrane"/>
    <property type="evidence" value="ECO:0007669"/>
    <property type="project" value="UniProtKB-SubCell"/>
</dbReference>
<evidence type="ECO:0000256" key="24">
    <source>
        <dbReference type="ARBA" id="ARBA00023212"/>
    </source>
</evidence>
<dbReference type="SUPFAM" id="SSF47473">
    <property type="entry name" value="EF-hand"/>
    <property type="match status" value="1"/>
</dbReference>
<evidence type="ECO:0000256" key="19">
    <source>
        <dbReference type="ARBA" id="ARBA00022840"/>
    </source>
</evidence>
<dbReference type="OrthoDB" id="40902at2759"/>
<evidence type="ECO:0000313" key="37">
    <source>
        <dbReference type="EMBL" id="TNV80972.1"/>
    </source>
</evidence>
<dbReference type="InterPro" id="IPR008271">
    <property type="entry name" value="Ser/Thr_kinase_AS"/>
</dbReference>
<keyword evidence="14" id="KW-0479">Metal-binding</keyword>
<evidence type="ECO:0000256" key="5">
    <source>
        <dbReference type="ARBA" id="ARBA00004425"/>
    </source>
</evidence>
<keyword evidence="38" id="KW-1185">Reference proteome</keyword>
<dbReference type="Gene3D" id="3.30.200.20">
    <property type="entry name" value="Phosphorylase Kinase, domain 1"/>
    <property type="match status" value="1"/>
</dbReference>
<comment type="cofactor">
    <cofactor evidence="1">
        <name>Mg(2+)</name>
        <dbReference type="ChEBI" id="CHEBI:18420"/>
    </cofactor>
</comment>
<evidence type="ECO:0000256" key="34">
    <source>
        <dbReference type="SAM" id="MobiDB-lite"/>
    </source>
</evidence>
<evidence type="ECO:0000256" key="25">
    <source>
        <dbReference type="ARBA" id="ARBA00023273"/>
    </source>
</evidence>
<keyword evidence="21" id="KW-0472">Membrane</keyword>
<evidence type="ECO:0000256" key="22">
    <source>
        <dbReference type="ARBA" id="ARBA00023069"/>
    </source>
</evidence>
<keyword evidence="17" id="KW-0418">Kinase</keyword>
<dbReference type="GO" id="GO:0005524">
    <property type="term" value="F:ATP binding"/>
    <property type="evidence" value="ECO:0007669"/>
    <property type="project" value="UniProtKB-UniRule"/>
</dbReference>
<organism evidence="37 38">
    <name type="scientific">Halteria grandinella</name>
    <dbReference type="NCBI Taxonomy" id="5974"/>
    <lineage>
        <taxon>Eukaryota</taxon>
        <taxon>Sar</taxon>
        <taxon>Alveolata</taxon>
        <taxon>Ciliophora</taxon>
        <taxon>Intramacronucleata</taxon>
        <taxon>Spirotrichea</taxon>
        <taxon>Stichotrichia</taxon>
        <taxon>Sporadotrichida</taxon>
        <taxon>Halteriidae</taxon>
        <taxon>Halteria</taxon>
    </lineage>
</organism>
<dbReference type="PROSITE" id="PS50011">
    <property type="entry name" value="PROTEIN_KINASE_DOM"/>
    <property type="match status" value="1"/>
</dbReference>
<dbReference type="InterPro" id="IPR011992">
    <property type="entry name" value="EF-hand-dom_pair"/>
</dbReference>
<evidence type="ECO:0000256" key="26">
    <source>
        <dbReference type="ARBA" id="ARBA00023288"/>
    </source>
</evidence>
<feature type="compositionally biased region" description="Basic and acidic residues" evidence="34">
    <location>
        <begin position="530"/>
        <end position="548"/>
    </location>
</feature>
<dbReference type="PANTHER" id="PTHR24349">
    <property type="entry name" value="SERINE/THREONINE-PROTEIN KINASE"/>
    <property type="match status" value="1"/>
</dbReference>
<keyword evidence="9" id="KW-0963">Cytoplasm</keyword>
<feature type="domain" description="EF-hand" evidence="36">
    <location>
        <begin position="461"/>
        <end position="496"/>
    </location>
</feature>
<evidence type="ECO:0000256" key="14">
    <source>
        <dbReference type="ARBA" id="ARBA00022723"/>
    </source>
</evidence>
<dbReference type="Pfam" id="PF13499">
    <property type="entry name" value="EF-hand_7"/>
    <property type="match status" value="2"/>
</dbReference>
<evidence type="ECO:0000256" key="13">
    <source>
        <dbReference type="ARBA" id="ARBA00022707"/>
    </source>
</evidence>
<dbReference type="Pfam" id="PF00069">
    <property type="entry name" value="Pkinase"/>
    <property type="match status" value="1"/>
</dbReference>
<dbReference type="GO" id="GO:0004674">
    <property type="term" value="F:protein serine/threonine kinase activity"/>
    <property type="evidence" value="ECO:0007669"/>
    <property type="project" value="UniProtKB-KW"/>
</dbReference>
<dbReference type="PROSITE" id="PS00107">
    <property type="entry name" value="PROTEIN_KINASE_ATP"/>
    <property type="match status" value="1"/>
</dbReference>
<dbReference type="InterPro" id="IPR000719">
    <property type="entry name" value="Prot_kinase_dom"/>
</dbReference>
<dbReference type="PROSITE" id="PS50222">
    <property type="entry name" value="EF_HAND_2"/>
    <property type="match status" value="4"/>
</dbReference>
<evidence type="ECO:0000256" key="30">
    <source>
        <dbReference type="ARBA" id="ARBA00048679"/>
    </source>
</evidence>
<keyword evidence="26" id="KW-0449">Lipoprotein</keyword>
<feature type="region of interest" description="Disordered" evidence="34">
    <location>
        <begin position="508"/>
        <end position="554"/>
    </location>
</feature>
<dbReference type="SMART" id="SM00054">
    <property type="entry name" value="EFh"/>
    <property type="match status" value="4"/>
</dbReference>
<dbReference type="SUPFAM" id="SSF56112">
    <property type="entry name" value="Protein kinase-like (PK-like)"/>
    <property type="match status" value="1"/>
</dbReference>
<comment type="subcellular location">
    <subcellularLocation>
        <location evidence="4">Cell membrane</location>
        <topology evidence="4">Lipid-anchor</topology>
        <orientation evidence="4">Cytoplasmic side</orientation>
    </subcellularLocation>
    <subcellularLocation>
        <location evidence="2">Cell projection</location>
        <location evidence="2">Cilium</location>
        <location evidence="2">Flagellum</location>
    </subcellularLocation>
    <subcellularLocation>
        <location evidence="3">Cytoplasm</location>
        <location evidence="3">Cytoskeleton</location>
    </subcellularLocation>
    <subcellularLocation>
        <location evidence="5">Host cell membrane</location>
        <topology evidence="5">Lipid-anchor</topology>
    </subcellularLocation>
    <subcellularLocation>
        <location evidence="31">Parasitophorous vacuole membrane</location>
        <topology evidence="31">Lipid-anchor</topology>
    </subcellularLocation>
</comment>
<evidence type="ECO:0000256" key="27">
    <source>
        <dbReference type="ARBA" id="ARBA00024334"/>
    </source>
</evidence>
<evidence type="ECO:0000256" key="1">
    <source>
        <dbReference type="ARBA" id="ARBA00001946"/>
    </source>
</evidence>
<dbReference type="CDD" id="cd05117">
    <property type="entry name" value="STKc_CAMK"/>
    <property type="match status" value="1"/>
</dbReference>
<dbReference type="AlphaFoldDB" id="A0A8J8T3H8"/>
<reference evidence="37" key="1">
    <citation type="submission" date="2019-06" db="EMBL/GenBank/DDBJ databases">
        <authorList>
            <person name="Zheng W."/>
        </authorList>
    </citation>
    <scope>NUCLEOTIDE SEQUENCE</scope>
    <source>
        <strain evidence="37">QDHG01</strain>
    </source>
</reference>
<feature type="domain" description="EF-hand" evidence="36">
    <location>
        <begin position="425"/>
        <end position="460"/>
    </location>
</feature>
<dbReference type="Proteomes" id="UP000785679">
    <property type="component" value="Unassembled WGS sequence"/>
</dbReference>
<sequence>MRPGSRLEKQFEPMMKLGTIHDKEEFKFGKGDFVVEHSQKEKLSTYYTFENEKVLGQGSFGMVQKAKHKLTGEMRAIKRLTKEKMSVSARIRLNYEIDILKNLDHPNILRLYEVFEDKKYIYLVTEFCQGGELFDEIIARGKFSERDAAHVIKQLLSAISYCHTRKICHRDLKPENILIDNKETLSIKLIDFGTSQKFEDEEKMELVLGTAYYIAPEVLKGEYDEKCDVWSIGVILYILLSGEPPFPGGDDKEILRNVIQGKVSFTREVWKGRSEEVKSFIKKMMKMNSRDRPTASESLQHPWMLKTIDDVADDGITQEALRTLRRFRTNQKLQQAALTYIVCQLLTKEENDKLKESFQLIDKDADGFISKDELKAGFRKIYSHLSEKDLIREVDRVFEKADLDGDGMIDYSEWQISCVQKEKVLKEDRLVSAFKHFDKKNQGKISATEIKQTLSQGKKIGSSDVWKQIVKEADKDGDGYITFPEFKEMMTQFLRQSEMIDRLTLQSSLSAQSQKKPKKKPAIEGGMALIKEETEEHVQGTEERKESVDTAAAQ</sequence>
<proteinExistence type="inferred from homology"/>
<dbReference type="GO" id="GO:0031514">
    <property type="term" value="C:motile cilium"/>
    <property type="evidence" value="ECO:0007669"/>
    <property type="project" value="UniProtKB-SubCell"/>
</dbReference>
<feature type="binding site" evidence="33">
    <location>
        <position position="78"/>
    </location>
    <ligand>
        <name>ATP</name>
        <dbReference type="ChEBI" id="CHEBI:30616"/>
    </ligand>
</feature>
<dbReference type="InterPro" id="IPR017441">
    <property type="entry name" value="Protein_kinase_ATP_BS"/>
</dbReference>
<evidence type="ECO:0000256" key="18">
    <source>
        <dbReference type="ARBA" id="ARBA00022837"/>
    </source>
</evidence>
<keyword evidence="23" id="KW-0564">Palmitate</keyword>
<dbReference type="InterPro" id="IPR011009">
    <property type="entry name" value="Kinase-like_dom_sf"/>
</dbReference>
<dbReference type="PROSITE" id="PS00018">
    <property type="entry name" value="EF_HAND_1"/>
    <property type="match status" value="3"/>
</dbReference>
<evidence type="ECO:0000256" key="11">
    <source>
        <dbReference type="ARBA" id="ARBA00022527"/>
    </source>
</evidence>
<evidence type="ECO:0000256" key="2">
    <source>
        <dbReference type="ARBA" id="ARBA00004230"/>
    </source>
</evidence>
<keyword evidence="13" id="KW-0519">Myristate</keyword>
<evidence type="ECO:0000256" key="8">
    <source>
        <dbReference type="ARBA" id="ARBA00022475"/>
    </source>
</evidence>
<dbReference type="Gene3D" id="1.10.510.10">
    <property type="entry name" value="Transferase(Phosphotransferase) domain 1"/>
    <property type="match status" value="1"/>
</dbReference>
<comment type="similarity">
    <text evidence="6">Belongs to the centrin family.</text>
</comment>
<keyword evidence="20" id="KW-0282">Flagellum</keyword>
<evidence type="ECO:0000256" key="31">
    <source>
        <dbReference type="ARBA" id="ARBA00060437"/>
    </source>
</evidence>
<dbReference type="PROSITE" id="PS00108">
    <property type="entry name" value="PROTEIN_KINASE_ST"/>
    <property type="match status" value="1"/>
</dbReference>
<evidence type="ECO:0000256" key="15">
    <source>
        <dbReference type="ARBA" id="ARBA00022737"/>
    </source>
</evidence>
<name>A0A8J8T3H8_HALGN</name>
<evidence type="ECO:0000256" key="12">
    <source>
        <dbReference type="ARBA" id="ARBA00022679"/>
    </source>
</evidence>
<evidence type="ECO:0000256" key="3">
    <source>
        <dbReference type="ARBA" id="ARBA00004245"/>
    </source>
</evidence>
<feature type="domain" description="EF-hand" evidence="36">
    <location>
        <begin position="349"/>
        <end position="384"/>
    </location>
</feature>
<dbReference type="GO" id="GO:0005856">
    <property type="term" value="C:cytoskeleton"/>
    <property type="evidence" value="ECO:0007669"/>
    <property type="project" value="UniProtKB-SubCell"/>
</dbReference>
<dbReference type="FunFam" id="3.30.200.20:FF:000315">
    <property type="entry name" value="Calcium-dependent protein kinase 3"/>
    <property type="match status" value="1"/>
</dbReference>
<keyword evidence="16 33" id="KW-0547">Nucleotide-binding</keyword>
<keyword evidence="22" id="KW-0969">Cilium</keyword>
<evidence type="ECO:0000256" key="33">
    <source>
        <dbReference type="PROSITE-ProRule" id="PRU10141"/>
    </source>
</evidence>
<keyword evidence="24" id="KW-0206">Cytoskeleton</keyword>
<keyword evidence="12" id="KW-0808">Transferase</keyword>
<evidence type="ECO:0000256" key="7">
    <source>
        <dbReference type="ARBA" id="ARBA00012513"/>
    </source>
</evidence>
<comment type="similarity">
    <text evidence="27">Belongs to the protein kinase superfamily. Ser/Thr protein kinase family. CDPK subfamily.</text>
</comment>
<evidence type="ECO:0000256" key="9">
    <source>
        <dbReference type="ARBA" id="ARBA00022490"/>
    </source>
</evidence>
<keyword evidence="18" id="KW-0106">Calcium</keyword>
<keyword evidence="11" id="KW-0723">Serine/threonine-protein kinase</keyword>
<dbReference type="Gene3D" id="1.10.238.10">
    <property type="entry name" value="EF-hand"/>
    <property type="match status" value="2"/>
</dbReference>
<evidence type="ECO:0000256" key="20">
    <source>
        <dbReference type="ARBA" id="ARBA00022846"/>
    </source>
</evidence>
<keyword evidence="10" id="KW-1032">Host cell membrane</keyword>
<feature type="domain" description="EF-hand" evidence="36">
    <location>
        <begin position="389"/>
        <end position="424"/>
    </location>
</feature>
<dbReference type="GO" id="GO:0020002">
    <property type="term" value="C:host cell plasma membrane"/>
    <property type="evidence" value="ECO:0007669"/>
    <property type="project" value="UniProtKB-SubCell"/>
</dbReference>
<keyword evidence="8" id="KW-1003">Cell membrane</keyword>
<dbReference type="SMART" id="SM00220">
    <property type="entry name" value="S_TKc"/>
    <property type="match status" value="1"/>
</dbReference>
<evidence type="ECO:0000259" key="35">
    <source>
        <dbReference type="PROSITE" id="PS50011"/>
    </source>
</evidence>
<evidence type="ECO:0000256" key="10">
    <source>
        <dbReference type="ARBA" id="ARBA00022511"/>
    </source>
</evidence>
<dbReference type="CDD" id="cd00051">
    <property type="entry name" value="EFh"/>
    <property type="match status" value="2"/>
</dbReference>
<dbReference type="EC" id="2.7.11.1" evidence="7"/>
<dbReference type="GO" id="GO:0005509">
    <property type="term" value="F:calcium ion binding"/>
    <property type="evidence" value="ECO:0007669"/>
    <property type="project" value="InterPro"/>
</dbReference>
<evidence type="ECO:0000256" key="17">
    <source>
        <dbReference type="ARBA" id="ARBA00022777"/>
    </source>
</evidence>
<accession>A0A8J8T3H8</accession>
<evidence type="ECO:0000256" key="16">
    <source>
        <dbReference type="ARBA" id="ARBA00022741"/>
    </source>
</evidence>
<keyword evidence="19 33" id="KW-0067">ATP-binding</keyword>
<evidence type="ECO:0000256" key="6">
    <source>
        <dbReference type="ARBA" id="ARBA00005253"/>
    </source>
</evidence>
<evidence type="ECO:0000259" key="36">
    <source>
        <dbReference type="PROSITE" id="PS50222"/>
    </source>
</evidence>
<dbReference type="FunFam" id="1.10.238.10:FF:000178">
    <property type="entry name" value="Calmodulin-2 A"/>
    <property type="match status" value="1"/>
</dbReference>
<dbReference type="InterPro" id="IPR018247">
    <property type="entry name" value="EF_Hand_1_Ca_BS"/>
</dbReference>
<keyword evidence="25" id="KW-0966">Cell projection</keyword>
<keyword evidence="21" id="KW-1043">Host membrane</keyword>